<dbReference type="RefSeq" id="WP_026420799.1">
    <property type="nucleotide sequence ID" value="NZ_CAMYCL010000024.1"/>
</dbReference>
<protein>
    <submittedName>
        <fullName evidence="7">MBL fold metallo-hydrolase</fullName>
    </submittedName>
</protein>
<dbReference type="Proteomes" id="UP001275049">
    <property type="component" value="Unassembled WGS sequence"/>
</dbReference>
<dbReference type="InterPro" id="IPR051453">
    <property type="entry name" value="MBL_Glyoxalase_II"/>
</dbReference>
<gene>
    <name evidence="7" type="ORF">R6G80_07780</name>
    <name evidence="6" type="ORF">R6G86_00060</name>
</gene>
<comment type="caution">
    <text evidence="7">The sequence shown here is derived from an EMBL/GenBank/DDBJ whole genome shotgun (WGS) entry which is preliminary data.</text>
</comment>
<proteinExistence type="predicted"/>
<reference evidence="7 8" key="1">
    <citation type="submission" date="2023-10" db="EMBL/GenBank/DDBJ databases">
        <title>Whole Genome based description of the genera Actinobaculum and Actinotignum reveals a complex phylogenetic relationship within the species included in the genus Actinotignum.</title>
        <authorList>
            <person name="Jensen C.S."/>
            <person name="Dargis R."/>
            <person name="Kemp M."/>
            <person name="Christensen J.J."/>
        </authorList>
    </citation>
    <scope>NUCLEOTIDE SEQUENCE</scope>
    <source>
        <strain evidence="7">SLA_B511</strain>
        <strain evidence="6 8">SLA_B974</strain>
    </source>
</reference>
<dbReference type="GO" id="GO:0046872">
    <property type="term" value="F:metal ion binding"/>
    <property type="evidence" value="ECO:0007669"/>
    <property type="project" value="UniProtKB-KW"/>
</dbReference>
<name>A0AAW9HP02_9ACTO</name>
<evidence type="ECO:0000313" key="7">
    <source>
        <dbReference type="EMBL" id="MDY5155616.1"/>
    </source>
</evidence>
<dbReference type="Gene3D" id="3.60.15.10">
    <property type="entry name" value="Ribonuclease Z/Hydroxyacylglutathione hydrolase-like"/>
    <property type="match status" value="1"/>
</dbReference>
<evidence type="ECO:0000256" key="3">
    <source>
        <dbReference type="ARBA" id="ARBA00022801"/>
    </source>
</evidence>
<dbReference type="GO" id="GO:0016787">
    <property type="term" value="F:hydrolase activity"/>
    <property type="evidence" value="ECO:0007669"/>
    <property type="project" value="UniProtKB-KW"/>
</dbReference>
<dbReference type="EMBL" id="JAWNGA010000001">
    <property type="protein sequence ID" value="MDY5132142.1"/>
    <property type="molecule type" value="Genomic_DNA"/>
</dbReference>
<dbReference type="Proteomes" id="UP001281731">
    <property type="component" value="Unassembled WGS sequence"/>
</dbReference>
<dbReference type="CDD" id="cd06262">
    <property type="entry name" value="metallo-hydrolase-like_MBL-fold"/>
    <property type="match status" value="1"/>
</dbReference>
<organism evidence="7 9">
    <name type="scientific">Actinotignum urinale</name>
    <dbReference type="NCBI Taxonomy" id="190146"/>
    <lineage>
        <taxon>Bacteria</taxon>
        <taxon>Bacillati</taxon>
        <taxon>Actinomycetota</taxon>
        <taxon>Actinomycetes</taxon>
        <taxon>Actinomycetales</taxon>
        <taxon>Actinomycetaceae</taxon>
        <taxon>Actinotignum</taxon>
    </lineage>
</organism>
<evidence type="ECO:0000256" key="1">
    <source>
        <dbReference type="ARBA" id="ARBA00001947"/>
    </source>
</evidence>
<keyword evidence="8" id="KW-1185">Reference proteome</keyword>
<accession>A0AAW9HP02</accession>
<evidence type="ECO:0000256" key="4">
    <source>
        <dbReference type="ARBA" id="ARBA00022833"/>
    </source>
</evidence>
<dbReference type="AlphaFoldDB" id="A0AAW9HP02"/>
<dbReference type="EMBL" id="JAWNGC010000015">
    <property type="protein sequence ID" value="MDY5155616.1"/>
    <property type="molecule type" value="Genomic_DNA"/>
</dbReference>
<sequence length="242" mass="26402">MIFLRYSDTALEANCYVLADSTAKEALVVDAGAGSATWVKDTLASRGLTLGAVMATHGHADHLWDAGVIAGDSVPFYIHEEDMFRLDDPLATSILADHIIEMGGGHPWIRPGRCFSLPEDLFEGDGAELVKGVRLRAHHVPGHTQGTTIFQFSGSFDRDPFTPQLPDWGFGSNFLITGDFLFRNGIGRTDLYGGNDDVMRASLHYTVDTIPNSTIFFPGHGKPSTISRELKASPYLRSYIGI</sequence>
<feature type="domain" description="Metallo-beta-lactamase" evidence="5">
    <location>
        <begin position="12"/>
        <end position="220"/>
    </location>
</feature>
<dbReference type="SUPFAM" id="SSF56281">
    <property type="entry name" value="Metallo-hydrolase/oxidoreductase"/>
    <property type="match status" value="1"/>
</dbReference>
<keyword evidence="2" id="KW-0479">Metal-binding</keyword>
<evidence type="ECO:0000256" key="2">
    <source>
        <dbReference type="ARBA" id="ARBA00022723"/>
    </source>
</evidence>
<evidence type="ECO:0000313" key="9">
    <source>
        <dbReference type="Proteomes" id="UP001281731"/>
    </source>
</evidence>
<comment type="cofactor">
    <cofactor evidence="1">
        <name>Zn(2+)</name>
        <dbReference type="ChEBI" id="CHEBI:29105"/>
    </cofactor>
</comment>
<dbReference type="InterPro" id="IPR036866">
    <property type="entry name" value="RibonucZ/Hydroxyglut_hydro"/>
</dbReference>
<keyword evidence="3" id="KW-0378">Hydrolase</keyword>
<dbReference type="SMART" id="SM00849">
    <property type="entry name" value="Lactamase_B"/>
    <property type="match status" value="1"/>
</dbReference>
<dbReference type="InterPro" id="IPR001279">
    <property type="entry name" value="Metallo-B-lactamas"/>
</dbReference>
<dbReference type="PANTHER" id="PTHR46233:SF3">
    <property type="entry name" value="HYDROXYACYLGLUTATHIONE HYDROLASE GLOC"/>
    <property type="match status" value="1"/>
</dbReference>
<dbReference type="PANTHER" id="PTHR46233">
    <property type="entry name" value="HYDROXYACYLGLUTATHIONE HYDROLASE GLOC"/>
    <property type="match status" value="1"/>
</dbReference>
<dbReference type="Pfam" id="PF00753">
    <property type="entry name" value="Lactamase_B"/>
    <property type="match status" value="1"/>
</dbReference>
<evidence type="ECO:0000259" key="5">
    <source>
        <dbReference type="SMART" id="SM00849"/>
    </source>
</evidence>
<evidence type="ECO:0000313" key="6">
    <source>
        <dbReference type="EMBL" id="MDY5132142.1"/>
    </source>
</evidence>
<evidence type="ECO:0000313" key="8">
    <source>
        <dbReference type="Proteomes" id="UP001275049"/>
    </source>
</evidence>
<keyword evidence="4" id="KW-0862">Zinc</keyword>